<evidence type="ECO:0000259" key="13">
    <source>
        <dbReference type="Pfam" id="PF12937"/>
    </source>
</evidence>
<evidence type="ECO:0000313" key="14">
    <source>
        <dbReference type="EMBL" id="KAB5593524.1"/>
    </source>
</evidence>
<organism evidence="14 15">
    <name type="scientific">Ceratobasidium theobromae</name>
    <dbReference type="NCBI Taxonomy" id="1582974"/>
    <lineage>
        <taxon>Eukaryota</taxon>
        <taxon>Fungi</taxon>
        <taxon>Dikarya</taxon>
        <taxon>Basidiomycota</taxon>
        <taxon>Agaricomycotina</taxon>
        <taxon>Agaricomycetes</taxon>
        <taxon>Cantharellales</taxon>
        <taxon>Ceratobasidiaceae</taxon>
        <taxon>Ceratobasidium</taxon>
    </lineage>
</organism>
<keyword evidence="7" id="KW-0443">Lipid metabolism</keyword>
<dbReference type="PROSITE" id="PS00098">
    <property type="entry name" value="THIOLASE_1"/>
    <property type="match status" value="1"/>
</dbReference>
<feature type="domain" description="Thiolase N-terminal" evidence="11">
    <location>
        <begin position="14"/>
        <end position="269"/>
    </location>
</feature>
<accession>A0A5N5QPA6</accession>
<evidence type="ECO:0000256" key="2">
    <source>
        <dbReference type="ARBA" id="ARBA00004872"/>
    </source>
</evidence>
<evidence type="ECO:0000256" key="5">
    <source>
        <dbReference type="ARBA" id="ARBA00022832"/>
    </source>
</evidence>
<dbReference type="GO" id="GO:0005777">
    <property type="term" value="C:peroxisome"/>
    <property type="evidence" value="ECO:0007669"/>
    <property type="project" value="UniProtKB-SubCell"/>
</dbReference>
<dbReference type="Gene3D" id="1.20.1280.50">
    <property type="match status" value="1"/>
</dbReference>
<sequence length="1030" mass="113283">MSKSQILSQSPNDVVIVSALRTAITKAKKGGFKDTRPEELLSNVLKAVYTSVKLDPKLIEDVAVGNVLPPGGGATAARMAALHAGIPNSSSVYTVNRQCSSGLTAVSQIANEITAGQIDIGIGAGVESMTQGYGAGAMPSGFSEAVMSNQEAVDCLIPMGITSENVAAHYKINREAQDAFAANSFVKAAAAQKAGKFRSEIVPVKTKWIDPKTNEEKEIVVENDDGVRDGVTAESLSKLKPAFSKTGSTHAGNASQVSDGAAAVLLARRSVAQRLGLPILGKFVTSAVVGVPPKIMGVGPAFAIPKVLSKAGLQLNDIEFFEINEAFASQAIMSIQHLSIPFEKVNPNGGAIALGHPLGCTGARQIATALAHAKRTKQRIFVTSMCIGSGMVADQIETIQDNDMPSDEPTTALTRTHYDFRAGSRGSIRGWAASGLCAGRFSRASRLKDLAGRSSYQISYLGVAIFRFQSCMEPSWPDPLQRWRDARDQLDRATHHYLESTLALQTAISDPINHSINPSHLEKIILEANYDASSILSRTQSLKKAQFTLNQIRNLSTILIPINRLPPELLFLIFHTCTWKSSCGRYDPSMPHFAQHYFPKTLFTLSHVCSRWRSIIVRTPSFWAHVSLKSSAAKDFINSCKRLQISFQRAQNLPLCIEFEGQTTLPTRSLDTIAACLRPHLANLRFLQLINFWDHEVLLKFISFWLTHGRPGAVRTLVVWLNGDVRRRYGLFPTNSALSRQHIDSHLLPIRVLRLNGVHFDWDSAVYRNLVMLQVGSLHKLVSPTIHEMLDILAACPHLHTLQLYNMSILDGGRSGRAALKPVTLNELKVLDLLHMDSEGLCLLLPMVYPHSGELSVRVSLHPSPTDAASAICTFLARNNVTRLYISRPEHVNARGLHQYLVAVPNLNTLILDLGWRPGDSVLENITCLPPTSTTRSNDASTLPQRIATCPKLHTLYLIRGSLRNTTVQESVLAHPHLRKLRFASCFLEPFDEELLYWLKPIVKDVRLTFIELPLLQFDKRDWELGSKGR</sequence>
<dbReference type="GO" id="GO:0003988">
    <property type="term" value="F:acetyl-CoA C-acyltransferase activity"/>
    <property type="evidence" value="ECO:0007669"/>
    <property type="project" value="UniProtKB-EC"/>
</dbReference>
<dbReference type="InterPro" id="IPR020617">
    <property type="entry name" value="Thiolase_C"/>
</dbReference>
<keyword evidence="15" id="KW-1185">Reference proteome</keyword>
<evidence type="ECO:0000259" key="11">
    <source>
        <dbReference type="Pfam" id="PF00108"/>
    </source>
</evidence>
<evidence type="ECO:0000256" key="4">
    <source>
        <dbReference type="ARBA" id="ARBA00022679"/>
    </source>
</evidence>
<gene>
    <name evidence="14" type="ORF">CTheo_3072</name>
</gene>
<dbReference type="InterPro" id="IPR032675">
    <property type="entry name" value="LRR_dom_sf"/>
</dbReference>
<dbReference type="OrthoDB" id="5404651at2759"/>
<feature type="domain" description="Thiolase C-terminal" evidence="12">
    <location>
        <begin position="278"/>
        <end position="392"/>
    </location>
</feature>
<evidence type="ECO:0000256" key="8">
    <source>
        <dbReference type="ARBA" id="ARBA00023140"/>
    </source>
</evidence>
<proteinExistence type="inferred from homology"/>
<keyword evidence="9 14" id="KW-0012">Acyltransferase</keyword>
<dbReference type="InterPro" id="IPR020613">
    <property type="entry name" value="Thiolase_CS"/>
</dbReference>
<reference evidence="14 15" key="1">
    <citation type="journal article" date="2019" name="Fungal Biol. Biotechnol.">
        <title>Draft genome sequence of fastidious pathogen Ceratobasidium theobromae, which causes vascular-streak dieback in Theobroma cacao.</title>
        <authorList>
            <person name="Ali S.S."/>
            <person name="Asman A."/>
            <person name="Shao J."/>
            <person name="Firmansyah A.P."/>
            <person name="Susilo A.W."/>
            <person name="Rosmana A."/>
            <person name="McMahon P."/>
            <person name="Junaid M."/>
            <person name="Guest D."/>
            <person name="Kheng T.Y."/>
            <person name="Meinhardt L.W."/>
            <person name="Bailey B.A."/>
        </authorList>
    </citation>
    <scope>NUCLEOTIDE SEQUENCE [LARGE SCALE GENOMIC DNA]</scope>
    <source>
        <strain evidence="14 15">CT2</strain>
    </source>
</reference>
<dbReference type="Proteomes" id="UP000383932">
    <property type="component" value="Unassembled WGS sequence"/>
</dbReference>
<dbReference type="PROSITE" id="PS00737">
    <property type="entry name" value="THIOLASE_2"/>
    <property type="match status" value="1"/>
</dbReference>
<dbReference type="InterPro" id="IPR020615">
    <property type="entry name" value="Thiolase_acyl_enz_int_AS"/>
</dbReference>
<comment type="subcellular location">
    <subcellularLocation>
        <location evidence="1">Peroxisome</location>
    </subcellularLocation>
</comment>
<dbReference type="CDD" id="cd00751">
    <property type="entry name" value="thiolase"/>
    <property type="match status" value="1"/>
</dbReference>
<evidence type="ECO:0000256" key="7">
    <source>
        <dbReference type="ARBA" id="ARBA00023098"/>
    </source>
</evidence>
<dbReference type="InterPro" id="IPR001810">
    <property type="entry name" value="F-box_dom"/>
</dbReference>
<keyword evidence="8" id="KW-0576">Peroxisome</keyword>
<evidence type="ECO:0000313" key="15">
    <source>
        <dbReference type="Proteomes" id="UP000383932"/>
    </source>
</evidence>
<dbReference type="EMBL" id="SSOP01000036">
    <property type="protein sequence ID" value="KAB5593524.1"/>
    <property type="molecule type" value="Genomic_DNA"/>
</dbReference>
<dbReference type="InterPro" id="IPR016039">
    <property type="entry name" value="Thiolase-like"/>
</dbReference>
<dbReference type="SUPFAM" id="SSF52047">
    <property type="entry name" value="RNI-like"/>
    <property type="match status" value="1"/>
</dbReference>
<dbReference type="FunFam" id="3.40.47.10:FF:000010">
    <property type="entry name" value="Acetyl-CoA acetyltransferase (Thiolase)"/>
    <property type="match status" value="1"/>
</dbReference>
<dbReference type="Pfam" id="PF02803">
    <property type="entry name" value="Thiolase_C"/>
    <property type="match status" value="1"/>
</dbReference>
<evidence type="ECO:0000256" key="10">
    <source>
        <dbReference type="ARBA" id="ARBA00047605"/>
    </source>
</evidence>
<dbReference type="AlphaFoldDB" id="A0A5N5QPA6"/>
<dbReference type="SUPFAM" id="SSF53901">
    <property type="entry name" value="Thiolase-like"/>
    <property type="match status" value="2"/>
</dbReference>
<dbReference type="InterPro" id="IPR050215">
    <property type="entry name" value="Thiolase-like_sf_Thiolase"/>
</dbReference>
<keyword evidence="5" id="KW-0276">Fatty acid metabolism</keyword>
<evidence type="ECO:0000256" key="3">
    <source>
        <dbReference type="ARBA" id="ARBA00010982"/>
    </source>
</evidence>
<dbReference type="GO" id="GO:0006635">
    <property type="term" value="P:fatty acid beta-oxidation"/>
    <property type="evidence" value="ECO:0007669"/>
    <property type="project" value="TreeGrafter"/>
</dbReference>
<name>A0A5N5QPA6_9AGAM</name>
<dbReference type="PANTHER" id="PTHR43853:SF8">
    <property type="entry name" value="3-KETOACYL-COA THIOLASE, PEROXISOMAL"/>
    <property type="match status" value="1"/>
</dbReference>
<evidence type="ECO:0000256" key="6">
    <source>
        <dbReference type="ARBA" id="ARBA00022946"/>
    </source>
</evidence>
<dbReference type="InterPro" id="IPR020616">
    <property type="entry name" value="Thiolase_N"/>
</dbReference>
<comment type="caution">
    <text evidence="14">The sequence shown here is derived from an EMBL/GenBank/DDBJ whole genome shotgun (WGS) entry which is preliminary data.</text>
</comment>
<dbReference type="Gene3D" id="3.40.47.10">
    <property type="match status" value="2"/>
</dbReference>
<keyword evidence="4 14" id="KW-0808">Transferase</keyword>
<dbReference type="Pfam" id="PF12937">
    <property type="entry name" value="F-box-like"/>
    <property type="match status" value="1"/>
</dbReference>
<dbReference type="InterPro" id="IPR002155">
    <property type="entry name" value="Thiolase"/>
</dbReference>
<comment type="pathway">
    <text evidence="2">Lipid metabolism; fatty acid metabolism.</text>
</comment>
<dbReference type="Gene3D" id="3.80.10.10">
    <property type="entry name" value="Ribonuclease Inhibitor"/>
    <property type="match status" value="1"/>
</dbReference>
<feature type="domain" description="F-box" evidence="13">
    <location>
        <begin position="562"/>
        <end position="628"/>
    </location>
</feature>
<dbReference type="PANTHER" id="PTHR43853">
    <property type="entry name" value="3-KETOACYL-COA THIOLASE, PEROXISOMAL"/>
    <property type="match status" value="1"/>
</dbReference>
<dbReference type="NCBIfam" id="TIGR01930">
    <property type="entry name" value="AcCoA-C-Actrans"/>
    <property type="match status" value="1"/>
</dbReference>
<evidence type="ECO:0000256" key="9">
    <source>
        <dbReference type="ARBA" id="ARBA00023315"/>
    </source>
</evidence>
<keyword evidence="6" id="KW-0809">Transit peptide</keyword>
<protein>
    <submittedName>
        <fullName evidence="14">Acetyl-CoA C-acyltransferase</fullName>
    </submittedName>
</protein>
<evidence type="ECO:0000256" key="1">
    <source>
        <dbReference type="ARBA" id="ARBA00004275"/>
    </source>
</evidence>
<comment type="similarity">
    <text evidence="3">Belongs to the thiolase-like superfamily. Thiolase family.</text>
</comment>
<dbReference type="Pfam" id="PF00108">
    <property type="entry name" value="Thiolase_N"/>
    <property type="match status" value="1"/>
</dbReference>
<evidence type="ECO:0000259" key="12">
    <source>
        <dbReference type="Pfam" id="PF02803"/>
    </source>
</evidence>
<comment type="catalytic activity">
    <reaction evidence="10">
        <text>an acyl-CoA + acetyl-CoA = a 3-oxoacyl-CoA + CoA</text>
        <dbReference type="Rhea" id="RHEA:21564"/>
        <dbReference type="ChEBI" id="CHEBI:57287"/>
        <dbReference type="ChEBI" id="CHEBI:57288"/>
        <dbReference type="ChEBI" id="CHEBI:58342"/>
        <dbReference type="ChEBI" id="CHEBI:90726"/>
        <dbReference type="EC" id="2.3.1.16"/>
    </reaction>
</comment>
<dbReference type="GO" id="GO:0010124">
    <property type="term" value="P:phenylacetate catabolic process"/>
    <property type="evidence" value="ECO:0007669"/>
    <property type="project" value="TreeGrafter"/>
</dbReference>